<accession>A0AAE0KT24</accession>
<proteinExistence type="predicted"/>
<dbReference type="EMBL" id="LGRX02018791">
    <property type="protein sequence ID" value="KAK3259384.1"/>
    <property type="molecule type" value="Genomic_DNA"/>
</dbReference>
<protein>
    <submittedName>
        <fullName evidence="1">Uncharacterized protein</fullName>
    </submittedName>
</protein>
<evidence type="ECO:0000313" key="1">
    <source>
        <dbReference type="EMBL" id="KAK3259384.1"/>
    </source>
</evidence>
<organism evidence="1 2">
    <name type="scientific">Cymbomonas tetramitiformis</name>
    <dbReference type="NCBI Taxonomy" id="36881"/>
    <lineage>
        <taxon>Eukaryota</taxon>
        <taxon>Viridiplantae</taxon>
        <taxon>Chlorophyta</taxon>
        <taxon>Pyramimonadophyceae</taxon>
        <taxon>Pyramimonadales</taxon>
        <taxon>Pyramimonadaceae</taxon>
        <taxon>Cymbomonas</taxon>
    </lineage>
</organism>
<gene>
    <name evidence="1" type="ORF">CYMTET_31615</name>
</gene>
<name>A0AAE0KT24_9CHLO</name>
<reference evidence="1 2" key="1">
    <citation type="journal article" date="2015" name="Genome Biol. Evol.">
        <title>Comparative Genomics of a Bacterivorous Green Alga Reveals Evolutionary Causalities and Consequences of Phago-Mixotrophic Mode of Nutrition.</title>
        <authorList>
            <person name="Burns J.A."/>
            <person name="Paasch A."/>
            <person name="Narechania A."/>
            <person name="Kim E."/>
        </authorList>
    </citation>
    <scope>NUCLEOTIDE SEQUENCE [LARGE SCALE GENOMIC DNA]</scope>
    <source>
        <strain evidence="1 2">PLY_AMNH</strain>
    </source>
</reference>
<comment type="caution">
    <text evidence="1">The sequence shown here is derived from an EMBL/GenBank/DDBJ whole genome shotgun (WGS) entry which is preliminary data.</text>
</comment>
<sequence>MTAALLLPEHGGQAAHHRYLASSLCILVEVLKIEEKIDNSAATTAVVAATATTAATTPATTTTPVTTAIPPATASRPLTVTEQSGGADNRLASVAAQSGGGWERYARRFTADLEDRLLQESVQDGYNRRKWQNYTRQCKRAKTPRELADLGLWLENELDVRVRKTDFVWKLWREQLRECNSFSRVCFLMEKLALDGIDFMNQPCVTCGFDSRVHALQIKVVRHMRLCLLFARFANASDASHAPLNTQQSANVGLLAATL</sequence>
<dbReference type="AlphaFoldDB" id="A0AAE0KT24"/>
<dbReference type="Proteomes" id="UP001190700">
    <property type="component" value="Unassembled WGS sequence"/>
</dbReference>
<keyword evidence="2" id="KW-1185">Reference proteome</keyword>
<evidence type="ECO:0000313" key="2">
    <source>
        <dbReference type="Proteomes" id="UP001190700"/>
    </source>
</evidence>